<gene>
    <name evidence="1" type="ORF">E4Q08_08780</name>
</gene>
<comment type="caution">
    <text evidence="1">The sequence shown here is derived from an EMBL/GenBank/DDBJ whole genome shotgun (WGS) entry which is preliminary data.</text>
</comment>
<dbReference type="Proteomes" id="UP000886469">
    <property type="component" value="Unassembled WGS sequence"/>
</dbReference>
<evidence type="ECO:0000313" key="2">
    <source>
        <dbReference type="Proteomes" id="UP000886469"/>
    </source>
</evidence>
<evidence type="ECO:0000313" key="1">
    <source>
        <dbReference type="EMBL" id="NMQ05360.1"/>
    </source>
</evidence>
<keyword evidence="2" id="KW-1185">Reference proteome</keyword>
<organism evidence="1 2">
    <name type="scientific">Candidatus Accumulibacter contiguus</name>
    <dbReference type="NCBI Taxonomy" id="2954381"/>
    <lineage>
        <taxon>Bacteria</taxon>
        <taxon>Pseudomonadati</taxon>
        <taxon>Pseudomonadota</taxon>
        <taxon>Betaproteobacteria</taxon>
        <taxon>Candidatus Accumulibacter</taxon>
    </lineage>
</organism>
<accession>A0ABX1T6S6</accession>
<reference evidence="1" key="1">
    <citation type="submission" date="2019-03" db="EMBL/GenBank/DDBJ databases">
        <title>Metabolic reconstructions from genomes of highly enriched 'Candidatus Accumulibacter' and 'Candidatus Competibacter' bioreactor populations.</title>
        <authorList>
            <person name="Annavajhala M.K."/>
            <person name="Welles L."/>
            <person name="Abbas B."/>
            <person name="Sorokin D."/>
            <person name="Park H."/>
            <person name="Van Loosdrecht M."/>
            <person name="Chandran K."/>
        </authorList>
    </citation>
    <scope>NUCLEOTIDE SEQUENCE</scope>
    <source>
        <strain evidence="1">SBR_L</strain>
    </source>
</reference>
<dbReference type="EMBL" id="SPMX01000019">
    <property type="protein sequence ID" value="NMQ05360.1"/>
    <property type="molecule type" value="Genomic_DNA"/>
</dbReference>
<protein>
    <submittedName>
        <fullName evidence="1">Uncharacterized protein</fullName>
    </submittedName>
</protein>
<name>A0ABX1T6S6_9PROT</name>
<proteinExistence type="predicted"/>
<dbReference type="RefSeq" id="WP_169070099.1">
    <property type="nucleotide sequence ID" value="NZ_JAZKUC010000001.1"/>
</dbReference>
<sequence length="72" mass="7396">MLLAVKTTTANARLAQLAGLPDPPAWLPPFVTALQAVVAGERSASLADAPGLDYSLSAEILLLLDRLAAAGR</sequence>